<evidence type="ECO:0000313" key="5">
    <source>
        <dbReference type="Proteomes" id="UP000242875"/>
    </source>
</evidence>
<dbReference type="InterPro" id="IPR050987">
    <property type="entry name" value="AtrR-like"/>
</dbReference>
<dbReference type="Pfam" id="PF00172">
    <property type="entry name" value="Zn_clus"/>
    <property type="match status" value="1"/>
</dbReference>
<keyword evidence="5" id="KW-1185">Reference proteome</keyword>
<evidence type="ECO:0000256" key="2">
    <source>
        <dbReference type="SAM" id="MobiDB-lite"/>
    </source>
</evidence>
<gene>
    <name evidence="4" type="ORF">BZG36_02017</name>
</gene>
<comment type="caution">
    <text evidence="4">The sequence shown here is derived from an EMBL/GenBank/DDBJ whole genome shotgun (WGS) entry which is preliminary data.</text>
</comment>
<dbReference type="Gene3D" id="4.10.240.10">
    <property type="entry name" value="Zn(2)-C6 fungal-type DNA-binding domain"/>
    <property type="match status" value="1"/>
</dbReference>
<sequence>MTNQPPGKRKKVSQACERCRRLKRKCDGSWPVCRRCRYGGEACRYEKKTDTPLDKSMQHKLDALENTVQVLASQLSKLQNENVGLFDGSLPSAGQSADALHDFMNMEEKNAAYMQETPLLSRSVNLWSSGNSDKSSDGGEQTSGYSGQVLDGQSEVKSSSGKRSEERRQSTTSMADESVLDFEETIHNDVFAEEPYYSITAKDRKLSIHTNIVGLKLLTELFISVNPQVFEKETPGASTELVPTNRGFITQAIHKFHGSHVGDQSGRVHLSTHLTLSHNSMIDLQHALINAYRVCIPSRVPLWHDKFFYSMFWNNNEGGRPHPVTASLCAYLLSWNCVHTQHIKLAVQERFDLADAYYRVARDAISECLDDNPTIGSLVTLSLTSMYIYLHSGATTTSVLLSVLFRATDDMLRKEPLCRPPHLLTEQQLYCKELLKRSYHTWVAGEVGFADWFGFSHMDPLIATEDNVFPGGELVCWEGETERAKRIVGFIKAMGSRFTMVTTHLRQLRQREHEQITVTLDAVQDIERRLNAWYFSLPPSYAYVFPGKDFQELPVELFNASDMLTESDWKLTNEELRAISPAGLHPLDAYTVSQLLAYYALALKLHMAFTRKEREGTTLTRSEVICARASMVVTMLMEYVNTLDCCSIDYDICYEAADAHLQNTLMGSNTELMKTSLNYLIRWLRAAKAKQTRYRPPDSPLYQYLYQVEEQLEAAYQAVNQDPASTDFTEVLNYQRQEFEDDTPTPTPIPI</sequence>
<dbReference type="EMBL" id="MVBO01000016">
    <property type="protein sequence ID" value="OZJ05385.1"/>
    <property type="molecule type" value="Genomic_DNA"/>
</dbReference>
<dbReference type="CDD" id="cd12148">
    <property type="entry name" value="fungal_TF_MHR"/>
    <property type="match status" value="1"/>
</dbReference>
<name>A0A261Y453_9FUNG</name>
<dbReference type="PANTHER" id="PTHR46910">
    <property type="entry name" value="TRANSCRIPTION FACTOR PDR1"/>
    <property type="match status" value="1"/>
</dbReference>
<dbReference type="SUPFAM" id="SSF57701">
    <property type="entry name" value="Zn2/Cys6 DNA-binding domain"/>
    <property type="match status" value="1"/>
</dbReference>
<dbReference type="CDD" id="cd00067">
    <property type="entry name" value="GAL4"/>
    <property type="match status" value="1"/>
</dbReference>
<dbReference type="PROSITE" id="PS50048">
    <property type="entry name" value="ZN2_CY6_FUNGAL_2"/>
    <property type="match status" value="1"/>
</dbReference>
<feature type="domain" description="Zn(2)-C6 fungal-type" evidence="3">
    <location>
        <begin position="15"/>
        <end position="45"/>
    </location>
</feature>
<dbReference type="OrthoDB" id="2123952at2759"/>
<dbReference type="SMART" id="SM00066">
    <property type="entry name" value="GAL4"/>
    <property type="match status" value="1"/>
</dbReference>
<keyword evidence="1" id="KW-0539">Nucleus</keyword>
<dbReference type="GO" id="GO:0008270">
    <property type="term" value="F:zinc ion binding"/>
    <property type="evidence" value="ECO:0007669"/>
    <property type="project" value="InterPro"/>
</dbReference>
<accession>A0A261Y453</accession>
<dbReference type="Proteomes" id="UP000242875">
    <property type="component" value="Unassembled WGS sequence"/>
</dbReference>
<feature type="region of interest" description="Disordered" evidence="2">
    <location>
        <begin position="125"/>
        <end position="177"/>
    </location>
</feature>
<protein>
    <recommendedName>
        <fullName evidence="3">Zn(2)-C6 fungal-type domain-containing protein</fullName>
    </recommendedName>
</protein>
<dbReference type="AlphaFoldDB" id="A0A261Y453"/>
<organism evidence="4 5">
    <name type="scientific">Bifiguratus adelaidae</name>
    <dbReference type="NCBI Taxonomy" id="1938954"/>
    <lineage>
        <taxon>Eukaryota</taxon>
        <taxon>Fungi</taxon>
        <taxon>Fungi incertae sedis</taxon>
        <taxon>Mucoromycota</taxon>
        <taxon>Mucoromycotina</taxon>
        <taxon>Endogonomycetes</taxon>
        <taxon>Endogonales</taxon>
        <taxon>Endogonales incertae sedis</taxon>
        <taxon>Bifiguratus</taxon>
    </lineage>
</organism>
<dbReference type="InterPro" id="IPR001138">
    <property type="entry name" value="Zn2Cys6_DnaBD"/>
</dbReference>
<dbReference type="GO" id="GO:0000981">
    <property type="term" value="F:DNA-binding transcription factor activity, RNA polymerase II-specific"/>
    <property type="evidence" value="ECO:0007669"/>
    <property type="project" value="InterPro"/>
</dbReference>
<dbReference type="PANTHER" id="PTHR46910:SF38">
    <property type="entry name" value="ZN(2)-C6 FUNGAL-TYPE DOMAIN-CONTAINING PROTEIN"/>
    <property type="match status" value="1"/>
</dbReference>
<evidence type="ECO:0000313" key="4">
    <source>
        <dbReference type="EMBL" id="OZJ05385.1"/>
    </source>
</evidence>
<dbReference type="PROSITE" id="PS00463">
    <property type="entry name" value="ZN2_CY6_FUNGAL_1"/>
    <property type="match status" value="1"/>
</dbReference>
<reference evidence="4 5" key="1">
    <citation type="journal article" date="2017" name="Mycologia">
        <title>Bifiguratus adelaidae, gen. et sp. nov., a new member of Mucoromycotina in endophytic and soil-dwelling habitats.</title>
        <authorList>
            <person name="Torres-Cruz T.J."/>
            <person name="Billingsley Tobias T.L."/>
            <person name="Almatruk M."/>
            <person name="Hesse C."/>
            <person name="Kuske C.R."/>
            <person name="Desiro A."/>
            <person name="Benucci G.M."/>
            <person name="Bonito G."/>
            <person name="Stajich J.E."/>
            <person name="Dunlap C."/>
            <person name="Arnold A.E."/>
            <person name="Porras-Alfaro A."/>
        </authorList>
    </citation>
    <scope>NUCLEOTIDE SEQUENCE [LARGE SCALE GENOMIC DNA]</scope>
    <source>
        <strain evidence="4 5">AZ0501</strain>
    </source>
</reference>
<proteinExistence type="predicted"/>
<evidence type="ECO:0000256" key="1">
    <source>
        <dbReference type="ARBA" id="ARBA00023242"/>
    </source>
</evidence>
<evidence type="ECO:0000259" key="3">
    <source>
        <dbReference type="PROSITE" id="PS50048"/>
    </source>
</evidence>
<dbReference type="InterPro" id="IPR036864">
    <property type="entry name" value="Zn2-C6_fun-type_DNA-bd_sf"/>
</dbReference>